<name>A0A127ZGQ6_9BASI</name>
<protein>
    <submittedName>
        <fullName evidence="2">Uncharacterized protein</fullName>
    </submittedName>
</protein>
<proteinExistence type="predicted"/>
<feature type="compositionally biased region" description="Basic residues" evidence="1">
    <location>
        <begin position="901"/>
        <end position="915"/>
    </location>
</feature>
<feature type="compositionally biased region" description="Polar residues" evidence="1">
    <location>
        <begin position="866"/>
        <end position="876"/>
    </location>
</feature>
<accession>A0A127ZGQ6</accession>
<sequence length="994" mass="106292">MSAKSQVKRSSMLGSLSVADRAKVFQSESTGATAAHAKPLHKRTRKTKQPSSSSSSASTASRSPPVLPSSQASASSTQAALSHHHDAHEPVAVIKHARRISVSTPIHRRARSDVSILDPFVTSQPASNTNTLTSQECTSPPTIRTSFAQIGQLAAELKANRPHPTTTHPRRARASSVLMMHSIAEENMLRMRSSTETIRGVAVQPTAALREEHVSFHVSPCLSEDGSIDWHHFVTANYGIPLDFRRPISITDLVLPIEARKRVYESKLCKADSPTLNDEATWLEEELANCSSDDAGGFDTVRRSLDEEDEYVTPEGSPLLSPVNVMAPPQVEIMGLGIQDVSLLMPGQVQAGKSADSLLEQVAMHEACIATLHTLTHEERDQASAIASAVNSRQLGLHVPAMPDRRSSLTVPHLRGVRSTRDFSATQSDSELFDETYDASLSPMADMGHGGPSDYDACGERRASAASYLSTDSTASADVSIGSHASSLLYNAHLAPGMQRAGSADTSMSTRPSSIASSYGCDSKTTTAPVKPPRSPLRMNASQVLPAVVQESCDTPTPAQRGGSPAEQPRDLMRMKAMPLPPLPPAENPRSSKESARLLRRKVGTDPPQPPARLDSLDTVVAAAPKEIQLREEFPDRLLGDWMAAPQHHLAERKDDVVRVEPIPLHKRINKDGATYLPGLGEIVPPSPDVAAATPSDQQIPVYPGSAAKLLGVEPYAPTTTSKSTTLKTKLSGRFGITTSSNSNKDIDTPDSVIERSKKADNSSNGIGRKMRKSSTTANNTAAAAAAELAAWKDRIVAKRPSLDLRRPSLASLTSTSTHSSTSSSSGFNSTSNGSDSRSRSSLGFRKMLSSITGTPTPSSASPSSMQNTCQPTASNSVTVAGQTTTLQALAATTFESPNKSARRNSIRRPTRTRTRGQQQQQQKYESFMQLSDDDDDEEEEGEDGVSIASTVEEEFVVGGGGVGRRKDLTKILGASEGDLSLAVIGMKRGGWLK</sequence>
<feature type="region of interest" description="Disordered" evidence="1">
    <location>
        <begin position="892"/>
        <end position="923"/>
    </location>
</feature>
<feature type="compositionally biased region" description="Low complexity" evidence="1">
    <location>
        <begin position="49"/>
        <end position="81"/>
    </location>
</feature>
<feature type="region of interest" description="Disordered" evidence="1">
    <location>
        <begin position="25"/>
        <end position="86"/>
    </location>
</feature>
<feature type="region of interest" description="Disordered" evidence="1">
    <location>
        <begin position="809"/>
        <end position="876"/>
    </location>
</feature>
<feature type="region of interest" description="Disordered" evidence="1">
    <location>
        <begin position="499"/>
        <end position="538"/>
    </location>
</feature>
<feature type="region of interest" description="Disordered" evidence="1">
    <location>
        <begin position="735"/>
        <end position="779"/>
    </location>
</feature>
<dbReference type="OrthoDB" id="2556353at2759"/>
<feature type="compositionally biased region" description="Basic residues" evidence="1">
    <location>
        <begin position="38"/>
        <end position="48"/>
    </location>
</feature>
<evidence type="ECO:0000313" key="2">
    <source>
        <dbReference type="EMBL" id="CDU25142.1"/>
    </source>
</evidence>
<reference evidence="2" key="1">
    <citation type="submission" date="2014-06" db="EMBL/GenBank/DDBJ databases">
        <authorList>
            <person name="Ju J."/>
            <person name="Zhang J."/>
        </authorList>
    </citation>
    <scope>NUCLEOTIDE SEQUENCE</scope>
    <source>
        <strain evidence="2">SscI8</strain>
    </source>
</reference>
<feature type="compositionally biased region" description="Basic and acidic residues" evidence="1">
    <location>
        <begin position="745"/>
        <end position="761"/>
    </location>
</feature>
<gene>
    <name evidence="2" type="ORF">SPSC_04976</name>
</gene>
<organism evidence="2">
    <name type="scientific">Sporisorium scitamineum</name>
    <dbReference type="NCBI Taxonomy" id="49012"/>
    <lineage>
        <taxon>Eukaryota</taxon>
        <taxon>Fungi</taxon>
        <taxon>Dikarya</taxon>
        <taxon>Basidiomycota</taxon>
        <taxon>Ustilaginomycotina</taxon>
        <taxon>Ustilaginomycetes</taxon>
        <taxon>Ustilaginales</taxon>
        <taxon>Ustilaginaceae</taxon>
        <taxon>Sporisorium</taxon>
    </lineage>
</organism>
<evidence type="ECO:0000256" key="1">
    <source>
        <dbReference type="SAM" id="MobiDB-lite"/>
    </source>
</evidence>
<feature type="compositionally biased region" description="Low complexity" evidence="1">
    <location>
        <begin position="809"/>
        <end position="842"/>
    </location>
</feature>
<dbReference type="AlphaFoldDB" id="A0A127ZGQ6"/>
<feature type="compositionally biased region" description="Polar residues" evidence="1">
    <location>
        <begin position="504"/>
        <end position="517"/>
    </location>
</feature>
<dbReference type="EMBL" id="LK056683">
    <property type="protein sequence ID" value="CDU25142.1"/>
    <property type="molecule type" value="Genomic_DNA"/>
</dbReference>
<feature type="compositionally biased region" description="Low complexity" evidence="1">
    <location>
        <begin position="850"/>
        <end position="865"/>
    </location>
</feature>
<feature type="region of interest" description="Disordered" evidence="1">
    <location>
        <begin position="1"/>
        <end position="20"/>
    </location>
</feature>
<feature type="region of interest" description="Disordered" evidence="1">
    <location>
        <begin position="576"/>
        <end position="596"/>
    </location>
</feature>
<feature type="compositionally biased region" description="Polar residues" evidence="1">
    <location>
        <begin position="1"/>
        <end position="14"/>
    </location>
</feature>